<dbReference type="InterPro" id="IPR007372">
    <property type="entry name" value="Lipid/polyisoprenoid-bd_YceI"/>
</dbReference>
<dbReference type="PANTHER" id="PTHR34406:SF1">
    <property type="entry name" value="PROTEIN YCEI"/>
    <property type="match status" value="1"/>
</dbReference>
<dbReference type="SUPFAM" id="SSF101874">
    <property type="entry name" value="YceI-like"/>
    <property type="match status" value="1"/>
</dbReference>
<dbReference type="InterPro" id="IPR036761">
    <property type="entry name" value="TTHA0802/YceI-like_sf"/>
</dbReference>
<sequence length="186" mass="20696">MKTLLFMLLAGLLLSFRPASTATFQALPAASQLTWTGYAEVGDWVPSGTLQLRRGTFVYEGNTLRQGRFEFEMKTITHTNAQLQKHLRGADFFDVERFPVAVFVLREVVDGQAAGELTLKGITKSVRFPLTITTQPEGLRIQGTATIDRTQFGVNYNSSSFFQNLGSYAIRNEFTLAFDVLAKATK</sequence>
<dbReference type="Proteomes" id="UP000192266">
    <property type="component" value="Unassembled WGS sequence"/>
</dbReference>
<keyword evidence="4" id="KW-1185">Reference proteome</keyword>
<dbReference type="SMART" id="SM00867">
    <property type="entry name" value="YceI"/>
    <property type="match status" value="1"/>
</dbReference>
<evidence type="ECO:0000313" key="4">
    <source>
        <dbReference type="Proteomes" id="UP000192266"/>
    </source>
</evidence>
<reference evidence="3 4" key="1">
    <citation type="submission" date="2017-04" db="EMBL/GenBank/DDBJ databases">
        <authorList>
            <person name="Afonso C.L."/>
            <person name="Miller P.J."/>
            <person name="Scott M.A."/>
            <person name="Spackman E."/>
            <person name="Goraichik I."/>
            <person name="Dimitrov K.M."/>
            <person name="Suarez D.L."/>
            <person name="Swayne D.E."/>
        </authorList>
    </citation>
    <scope>NUCLEOTIDE SEQUENCE [LARGE SCALE GENOMIC DNA]</scope>
    <source>
        <strain evidence="3 4">DSM 11622</strain>
    </source>
</reference>
<evidence type="ECO:0000259" key="2">
    <source>
        <dbReference type="SMART" id="SM00867"/>
    </source>
</evidence>
<feature type="signal peptide" evidence="1">
    <location>
        <begin position="1"/>
        <end position="21"/>
    </location>
</feature>
<accession>A0A1W1VAU3</accession>
<dbReference type="PANTHER" id="PTHR34406">
    <property type="entry name" value="PROTEIN YCEI"/>
    <property type="match status" value="1"/>
</dbReference>
<dbReference type="EMBL" id="FWWW01000054">
    <property type="protein sequence ID" value="SMB90435.1"/>
    <property type="molecule type" value="Genomic_DNA"/>
</dbReference>
<evidence type="ECO:0000256" key="1">
    <source>
        <dbReference type="SAM" id="SignalP"/>
    </source>
</evidence>
<dbReference type="Gene3D" id="2.40.128.110">
    <property type="entry name" value="Lipid/polyisoprenoid-binding, YceI-like"/>
    <property type="match status" value="1"/>
</dbReference>
<organism evidence="3 4">
    <name type="scientific">Hymenobacter roseosalivarius DSM 11622</name>
    <dbReference type="NCBI Taxonomy" id="645990"/>
    <lineage>
        <taxon>Bacteria</taxon>
        <taxon>Pseudomonadati</taxon>
        <taxon>Bacteroidota</taxon>
        <taxon>Cytophagia</taxon>
        <taxon>Cytophagales</taxon>
        <taxon>Hymenobacteraceae</taxon>
        <taxon>Hymenobacter</taxon>
    </lineage>
</organism>
<feature type="chain" id="PRO_5012574155" evidence="1">
    <location>
        <begin position="22"/>
        <end position="186"/>
    </location>
</feature>
<name>A0A1W1VAU3_9BACT</name>
<dbReference type="RefSeq" id="WP_084444505.1">
    <property type="nucleotide sequence ID" value="NZ_FWWW01000054.1"/>
</dbReference>
<keyword evidence="1" id="KW-0732">Signal</keyword>
<dbReference type="STRING" id="645990.SAMN00120144_3741"/>
<dbReference type="AlphaFoldDB" id="A0A1W1VAU3"/>
<evidence type="ECO:0000313" key="3">
    <source>
        <dbReference type="EMBL" id="SMB90435.1"/>
    </source>
</evidence>
<dbReference type="Pfam" id="PF04264">
    <property type="entry name" value="YceI"/>
    <property type="match status" value="1"/>
</dbReference>
<feature type="domain" description="Lipid/polyisoprenoid-binding YceI-like" evidence="2">
    <location>
        <begin position="23"/>
        <end position="183"/>
    </location>
</feature>
<proteinExistence type="predicted"/>
<protein>
    <submittedName>
        <fullName evidence="3">YceI family protein</fullName>
    </submittedName>
</protein>
<gene>
    <name evidence="3" type="ORF">SAMN00120144_3741</name>
</gene>
<dbReference type="OrthoDB" id="951410at2"/>